<dbReference type="Proteomes" id="UP000189941">
    <property type="component" value="Unassembled WGS sequence"/>
</dbReference>
<dbReference type="Pfam" id="PF04327">
    <property type="entry name" value="Peptidase_Prp"/>
    <property type="match status" value="1"/>
</dbReference>
<name>A0A1T4JYR8_9LACT</name>
<dbReference type="EMBL" id="FUWO01000003">
    <property type="protein sequence ID" value="SJZ35278.1"/>
    <property type="molecule type" value="Genomic_DNA"/>
</dbReference>
<dbReference type="AlphaFoldDB" id="A0A1T4JYR8"/>
<evidence type="ECO:0000256" key="2">
    <source>
        <dbReference type="ARBA" id="ARBA00022670"/>
    </source>
</evidence>
<dbReference type="InterPro" id="IPR007422">
    <property type="entry name" value="Peptidase_Prp"/>
</dbReference>
<dbReference type="PANTHER" id="PTHR39178">
    <property type="entry name" value="HYPOTHETICAL RIBOSOME-ASSOCIATED PROTEIN"/>
    <property type="match status" value="1"/>
</dbReference>
<dbReference type="OrthoDB" id="48998at2"/>
<keyword evidence="1" id="KW-0690">Ribosome biogenesis</keyword>
<dbReference type="InterPro" id="IPR036764">
    <property type="entry name" value="Peptidase_Prp_sf"/>
</dbReference>
<keyword evidence="2" id="KW-0645">Protease</keyword>
<evidence type="ECO:0000256" key="3">
    <source>
        <dbReference type="ARBA" id="ARBA00022801"/>
    </source>
</evidence>
<comment type="similarity">
    <text evidence="5">Belongs to the Prp family.</text>
</comment>
<dbReference type="GO" id="GO:0042254">
    <property type="term" value="P:ribosome biogenesis"/>
    <property type="evidence" value="ECO:0007669"/>
    <property type="project" value="UniProtKB-KW"/>
</dbReference>
<evidence type="ECO:0000256" key="1">
    <source>
        <dbReference type="ARBA" id="ARBA00022517"/>
    </source>
</evidence>
<keyword evidence="8" id="KW-1185">Reference proteome</keyword>
<evidence type="ECO:0000256" key="6">
    <source>
        <dbReference type="ARBA" id="ARBA00044538"/>
    </source>
</evidence>
<dbReference type="STRING" id="1121925.SAMN02746011_00461"/>
<dbReference type="GO" id="GO:0008234">
    <property type="term" value="F:cysteine-type peptidase activity"/>
    <property type="evidence" value="ECO:0007669"/>
    <property type="project" value="UniProtKB-KW"/>
</dbReference>
<proteinExistence type="inferred from homology"/>
<evidence type="ECO:0000313" key="7">
    <source>
        <dbReference type="EMBL" id="SJZ35278.1"/>
    </source>
</evidence>
<sequence>MIKIKVMVDDKQLIQQIITTGHAGYADSGYDIVCAAVSSQLISVENSLHQLIQVPVQTEVNEVDGGYLKITLPTELTKKQTEQSQLLLSHLVFALEVIAESYPEFVKIQNSKFIP</sequence>
<evidence type="ECO:0000256" key="4">
    <source>
        <dbReference type="ARBA" id="ARBA00022807"/>
    </source>
</evidence>
<evidence type="ECO:0000256" key="5">
    <source>
        <dbReference type="ARBA" id="ARBA00044503"/>
    </source>
</evidence>
<gene>
    <name evidence="7" type="ORF">SAMN02746011_00461</name>
</gene>
<keyword evidence="4" id="KW-0788">Thiol protease</keyword>
<keyword evidence="3" id="KW-0378">Hydrolase</keyword>
<reference evidence="8" key="1">
    <citation type="submission" date="2017-02" db="EMBL/GenBank/DDBJ databases">
        <authorList>
            <person name="Varghese N."/>
            <person name="Submissions S."/>
        </authorList>
    </citation>
    <scope>NUCLEOTIDE SEQUENCE [LARGE SCALE GENOMIC DNA]</scope>
    <source>
        <strain evidence="8">DSM 15739</strain>
    </source>
</reference>
<dbReference type="RefSeq" id="WP_078755297.1">
    <property type="nucleotide sequence ID" value="NZ_FUWO01000003.1"/>
</dbReference>
<protein>
    <recommendedName>
        <fullName evidence="6">Ribosomal processing cysteine protease Prp</fullName>
    </recommendedName>
</protein>
<evidence type="ECO:0000313" key="8">
    <source>
        <dbReference type="Proteomes" id="UP000189941"/>
    </source>
</evidence>
<dbReference type="Gene3D" id="3.30.70.1490">
    <property type="entry name" value="Cysteine protease Prp"/>
    <property type="match status" value="1"/>
</dbReference>
<dbReference type="GO" id="GO:0006508">
    <property type="term" value="P:proteolysis"/>
    <property type="evidence" value="ECO:0007669"/>
    <property type="project" value="UniProtKB-KW"/>
</dbReference>
<accession>A0A1T4JYR8</accession>
<dbReference type="SUPFAM" id="SSF118010">
    <property type="entry name" value="TM1457-like"/>
    <property type="match status" value="1"/>
</dbReference>
<organism evidence="7 8">
    <name type="scientific">Globicatella sulfidifaciens DSM 15739</name>
    <dbReference type="NCBI Taxonomy" id="1121925"/>
    <lineage>
        <taxon>Bacteria</taxon>
        <taxon>Bacillati</taxon>
        <taxon>Bacillota</taxon>
        <taxon>Bacilli</taxon>
        <taxon>Lactobacillales</taxon>
        <taxon>Aerococcaceae</taxon>
        <taxon>Globicatella</taxon>
    </lineage>
</organism>
<dbReference type="PANTHER" id="PTHR39178:SF1">
    <property type="entry name" value="RIBOSOMAL-PROCESSING CYSTEINE PROTEASE PRP"/>
    <property type="match status" value="1"/>
</dbReference>
<dbReference type="CDD" id="cd16332">
    <property type="entry name" value="Prp-like"/>
    <property type="match status" value="1"/>
</dbReference>